<reference evidence="3 4" key="1">
    <citation type="journal article" date="2019" name="Int. J. Syst. Evol. Microbiol.">
        <title>The Global Catalogue of Microorganisms (GCM) 10K type strain sequencing project: providing services to taxonomists for standard genome sequencing and annotation.</title>
        <authorList>
            <consortium name="The Broad Institute Genomics Platform"/>
            <consortium name="The Broad Institute Genome Sequencing Center for Infectious Disease"/>
            <person name="Wu L."/>
            <person name="Ma J."/>
        </authorList>
    </citation>
    <scope>NUCLEOTIDE SEQUENCE [LARGE SCALE GENOMIC DNA]</scope>
    <source>
        <strain evidence="3 4">CGMCC 1.12125</strain>
    </source>
</reference>
<dbReference type="Proteomes" id="UP001597119">
    <property type="component" value="Unassembled WGS sequence"/>
</dbReference>
<evidence type="ECO:0000259" key="2">
    <source>
        <dbReference type="Pfam" id="PF07883"/>
    </source>
</evidence>
<dbReference type="AlphaFoldDB" id="A0ABD6CF07"/>
<accession>A0ABD6CF07</accession>
<dbReference type="Pfam" id="PF07883">
    <property type="entry name" value="Cupin_2"/>
    <property type="match status" value="1"/>
</dbReference>
<keyword evidence="4" id="KW-1185">Reference proteome</keyword>
<feature type="domain" description="Cupin type-2" evidence="2">
    <location>
        <begin position="39"/>
        <end position="109"/>
    </location>
</feature>
<comment type="caution">
    <text evidence="3">The sequence shown here is derived from an EMBL/GenBank/DDBJ whole genome shotgun (WGS) entry which is preliminary data.</text>
</comment>
<protein>
    <submittedName>
        <fullName evidence="3">Cupin domain-containing protein</fullName>
    </submittedName>
</protein>
<dbReference type="GO" id="GO:0046872">
    <property type="term" value="F:metal ion binding"/>
    <property type="evidence" value="ECO:0007669"/>
    <property type="project" value="UniProtKB-KW"/>
</dbReference>
<dbReference type="InterPro" id="IPR051610">
    <property type="entry name" value="GPI/OXD"/>
</dbReference>
<evidence type="ECO:0000313" key="3">
    <source>
        <dbReference type="EMBL" id="MFD1587787.1"/>
    </source>
</evidence>
<dbReference type="InterPro" id="IPR013096">
    <property type="entry name" value="Cupin_2"/>
</dbReference>
<keyword evidence="1" id="KW-0479">Metal-binding</keyword>
<dbReference type="RefSeq" id="WP_247380656.1">
    <property type="nucleotide sequence ID" value="NZ_JALLGV010000008.1"/>
</dbReference>
<dbReference type="PANTHER" id="PTHR35848:SF6">
    <property type="entry name" value="CUPIN TYPE-2 DOMAIN-CONTAINING PROTEIN"/>
    <property type="match status" value="1"/>
</dbReference>
<dbReference type="SUPFAM" id="SSF51182">
    <property type="entry name" value="RmlC-like cupins"/>
    <property type="match status" value="1"/>
</dbReference>
<proteinExistence type="predicted"/>
<organism evidence="3 4">
    <name type="scientific">Halorientalis brevis</name>
    <dbReference type="NCBI Taxonomy" id="1126241"/>
    <lineage>
        <taxon>Archaea</taxon>
        <taxon>Methanobacteriati</taxon>
        <taxon>Methanobacteriota</taxon>
        <taxon>Stenosarchaea group</taxon>
        <taxon>Halobacteria</taxon>
        <taxon>Halobacteriales</taxon>
        <taxon>Haloarculaceae</taxon>
        <taxon>Halorientalis</taxon>
    </lineage>
</organism>
<dbReference type="EMBL" id="JBHUDJ010000006">
    <property type="protein sequence ID" value="MFD1587787.1"/>
    <property type="molecule type" value="Genomic_DNA"/>
</dbReference>
<name>A0ABD6CF07_9EURY</name>
<gene>
    <name evidence="3" type="ORF">ACFR9U_12400</name>
</gene>
<dbReference type="InterPro" id="IPR011051">
    <property type="entry name" value="RmlC_Cupin_sf"/>
</dbReference>
<evidence type="ECO:0000313" key="4">
    <source>
        <dbReference type="Proteomes" id="UP001597119"/>
    </source>
</evidence>
<dbReference type="Gene3D" id="2.60.120.10">
    <property type="entry name" value="Jelly Rolls"/>
    <property type="match status" value="1"/>
</dbReference>
<dbReference type="PANTHER" id="PTHR35848">
    <property type="entry name" value="OXALATE-BINDING PROTEIN"/>
    <property type="match status" value="1"/>
</dbReference>
<evidence type="ECO:0000256" key="1">
    <source>
        <dbReference type="ARBA" id="ARBA00022723"/>
    </source>
</evidence>
<dbReference type="InterPro" id="IPR014710">
    <property type="entry name" value="RmlC-like_jellyroll"/>
</dbReference>
<sequence length="159" mass="17901">MSKINEDDVEWKAYDKGENAFRRKELAAATDADQLGCSLYELEPGKRSWPYHYHTANEEALYVLAGSGMLRLDGEERSLTAGDYVAFPADESGAHQVVNDGDETLRYLAMSTMDEPDVTIYPEMEKFGVYVGSPPGGRDERSFEGYFPTDADVDYWDDE</sequence>
<dbReference type="CDD" id="cd02224">
    <property type="entry name" value="cupin_SPO2919-like"/>
    <property type="match status" value="1"/>
</dbReference>